<reference evidence="1 3" key="1">
    <citation type="submission" date="2015-01" db="EMBL/GenBank/DDBJ databases">
        <title>Evolution of Trichinella species and genotypes.</title>
        <authorList>
            <person name="Korhonen P.K."/>
            <person name="Edoardo P."/>
            <person name="Giuseppe L.R."/>
            <person name="Gasser R.B."/>
        </authorList>
    </citation>
    <scope>NUCLEOTIDE SEQUENCE [LARGE SCALE GENOMIC DNA]</scope>
    <source>
        <strain evidence="1">ISS1980</strain>
    </source>
</reference>
<accession>A0A0V1M180</accession>
<dbReference type="Proteomes" id="UP000054843">
    <property type="component" value="Unassembled WGS sequence"/>
</dbReference>
<keyword evidence="3" id="KW-1185">Reference proteome</keyword>
<dbReference type="EMBL" id="JYDO01000363">
    <property type="protein sequence ID" value="KRZ65436.1"/>
    <property type="molecule type" value="Genomic_DNA"/>
</dbReference>
<dbReference type="AlphaFoldDB" id="A0A0V1M180"/>
<dbReference type="EMBL" id="JYDO01000402">
    <property type="protein sequence ID" value="KRZ65324.1"/>
    <property type="molecule type" value="Genomic_DNA"/>
</dbReference>
<evidence type="ECO:0000313" key="1">
    <source>
        <dbReference type="EMBL" id="KRZ65324.1"/>
    </source>
</evidence>
<evidence type="ECO:0000313" key="2">
    <source>
        <dbReference type="EMBL" id="KRZ65436.1"/>
    </source>
</evidence>
<protein>
    <submittedName>
        <fullName evidence="1">Uncharacterized protein</fullName>
    </submittedName>
</protein>
<gene>
    <name evidence="2" type="ORF">T10_13680</name>
    <name evidence="1" type="ORF">T10_4450</name>
</gene>
<proteinExistence type="predicted"/>
<evidence type="ECO:0000313" key="3">
    <source>
        <dbReference type="Proteomes" id="UP000054843"/>
    </source>
</evidence>
<name>A0A0V1M180_9BILA</name>
<comment type="caution">
    <text evidence="1">The sequence shown here is derived from an EMBL/GenBank/DDBJ whole genome shotgun (WGS) entry which is preliminary data.</text>
</comment>
<sequence length="61" mass="7462">MNFCLTYWCDSVFEEKDNSKRLNNKNIARFYFQIEHSQNISDVLMIKKFPSQFSKRQKCNF</sequence>
<organism evidence="1 3">
    <name type="scientific">Trichinella papuae</name>
    <dbReference type="NCBI Taxonomy" id="268474"/>
    <lineage>
        <taxon>Eukaryota</taxon>
        <taxon>Metazoa</taxon>
        <taxon>Ecdysozoa</taxon>
        <taxon>Nematoda</taxon>
        <taxon>Enoplea</taxon>
        <taxon>Dorylaimia</taxon>
        <taxon>Trichinellida</taxon>
        <taxon>Trichinellidae</taxon>
        <taxon>Trichinella</taxon>
    </lineage>
</organism>